<feature type="signal peptide" evidence="1">
    <location>
        <begin position="1"/>
        <end position="15"/>
    </location>
</feature>
<accession>A0A9P1IFC1</accession>
<keyword evidence="1" id="KW-0732">Signal</keyword>
<dbReference type="Pfam" id="PF26530">
    <property type="entry name" value="NTF2_3"/>
    <property type="match status" value="1"/>
</dbReference>
<dbReference type="AlphaFoldDB" id="A0A9P1IFC1"/>
<dbReference type="InterPro" id="IPR058721">
    <property type="entry name" value="NTF2_3"/>
</dbReference>
<comment type="caution">
    <text evidence="3">The sequence shown here is derived from an EMBL/GenBank/DDBJ whole genome shotgun (WGS) entry which is preliminary data.</text>
</comment>
<gene>
    <name evidence="3" type="ORF">CAMP_LOCUS4819</name>
</gene>
<feature type="chain" id="PRO_5040380681" description="NTF2-like domain-containing protein" evidence="1">
    <location>
        <begin position="16"/>
        <end position="150"/>
    </location>
</feature>
<keyword evidence="4" id="KW-1185">Reference proteome</keyword>
<feature type="domain" description="NTF2-like" evidence="2">
    <location>
        <begin position="32"/>
        <end position="134"/>
    </location>
</feature>
<evidence type="ECO:0000313" key="3">
    <source>
        <dbReference type="EMBL" id="CAI5442182.1"/>
    </source>
</evidence>
<reference evidence="3" key="1">
    <citation type="submission" date="2022-11" db="EMBL/GenBank/DDBJ databases">
        <authorList>
            <person name="Kikuchi T."/>
        </authorList>
    </citation>
    <scope>NUCLEOTIDE SEQUENCE</scope>
    <source>
        <strain evidence="3">PS1010</strain>
    </source>
</reference>
<dbReference type="EMBL" id="CANHGI010000002">
    <property type="protein sequence ID" value="CAI5442182.1"/>
    <property type="molecule type" value="Genomic_DNA"/>
</dbReference>
<sequence>MKFLVLLSLAVAVSAIRVQVSSQAYQEAVKEASRIEKIIASKNHHLVGQLLANGFTYKSCDKIVGRKAVLKYLRRLTEGTVYRTTVIAAKYRNHGKQLQYTIVWKVGKQISTFKVLVERRDSGAILLNVTHAGCKSRVNSKSLSLFAASS</sequence>
<organism evidence="3 4">
    <name type="scientific">Caenorhabditis angaria</name>
    <dbReference type="NCBI Taxonomy" id="860376"/>
    <lineage>
        <taxon>Eukaryota</taxon>
        <taxon>Metazoa</taxon>
        <taxon>Ecdysozoa</taxon>
        <taxon>Nematoda</taxon>
        <taxon>Chromadorea</taxon>
        <taxon>Rhabditida</taxon>
        <taxon>Rhabditina</taxon>
        <taxon>Rhabditomorpha</taxon>
        <taxon>Rhabditoidea</taxon>
        <taxon>Rhabditidae</taxon>
        <taxon>Peloderinae</taxon>
        <taxon>Caenorhabditis</taxon>
    </lineage>
</organism>
<protein>
    <recommendedName>
        <fullName evidence="2">NTF2-like domain-containing protein</fullName>
    </recommendedName>
</protein>
<evidence type="ECO:0000313" key="4">
    <source>
        <dbReference type="Proteomes" id="UP001152747"/>
    </source>
</evidence>
<name>A0A9P1IFC1_9PELO</name>
<evidence type="ECO:0000256" key="1">
    <source>
        <dbReference type="SAM" id="SignalP"/>
    </source>
</evidence>
<evidence type="ECO:0000259" key="2">
    <source>
        <dbReference type="Pfam" id="PF26530"/>
    </source>
</evidence>
<proteinExistence type="predicted"/>
<dbReference type="Proteomes" id="UP001152747">
    <property type="component" value="Unassembled WGS sequence"/>
</dbReference>